<dbReference type="PANTHER" id="PTHR31727:SF6">
    <property type="entry name" value="OLEOYL-ACYL CARRIER PROTEIN THIOESTERASE 1, CHLOROPLASTIC"/>
    <property type="match status" value="1"/>
</dbReference>
<feature type="domain" description="Acyl-ACP thioesterase N-terminal hotdog" evidence="3">
    <location>
        <begin position="4"/>
        <end position="129"/>
    </location>
</feature>
<dbReference type="InterPro" id="IPR029069">
    <property type="entry name" value="HotDog_dom_sf"/>
</dbReference>
<dbReference type="InterPro" id="IPR045023">
    <property type="entry name" value="FATA/B"/>
</dbReference>
<dbReference type="Proteomes" id="UP000708576">
    <property type="component" value="Unassembled WGS sequence"/>
</dbReference>
<keyword evidence="2" id="KW-0809">Transit peptide</keyword>
<reference evidence="4 5" key="1">
    <citation type="journal article" date="2015" name="Int. J. Syst. Evol. Microbiol.">
        <title>Carboxylicivirga linearis sp. nov., isolated from a sea cucumber culture pond.</title>
        <authorList>
            <person name="Wang F.Q."/>
            <person name="Zhou Y.X."/>
            <person name="Lin X.Z."/>
            <person name="Chen G.J."/>
            <person name="Du Z.J."/>
        </authorList>
    </citation>
    <scope>NUCLEOTIDE SEQUENCE [LARGE SCALE GENOMIC DNA]</scope>
    <source>
        <strain evidence="4 5">FB218</strain>
    </source>
</reference>
<gene>
    <name evidence="4" type="ORF">KEM10_19910</name>
</gene>
<dbReference type="CDD" id="cd00586">
    <property type="entry name" value="4HBT"/>
    <property type="match status" value="1"/>
</dbReference>
<evidence type="ECO:0000256" key="2">
    <source>
        <dbReference type="ARBA" id="ARBA00022946"/>
    </source>
</evidence>
<organism evidence="4 5">
    <name type="scientific">Carboxylicivirga linearis</name>
    <dbReference type="NCBI Taxonomy" id="1628157"/>
    <lineage>
        <taxon>Bacteria</taxon>
        <taxon>Pseudomonadati</taxon>
        <taxon>Bacteroidota</taxon>
        <taxon>Bacteroidia</taxon>
        <taxon>Marinilabiliales</taxon>
        <taxon>Marinilabiliaceae</taxon>
        <taxon>Carboxylicivirga</taxon>
    </lineage>
</organism>
<comment type="similarity">
    <text evidence="1">Belongs to the acyl-ACP thioesterase family.</text>
</comment>
<dbReference type="RefSeq" id="WP_212218650.1">
    <property type="nucleotide sequence ID" value="NZ_JAGUCO010000025.1"/>
</dbReference>
<sequence>MSEHYIEEYVVQESDIDELNHVSNIKYVEWIQEISKAHWYKVTKGTGFDTSYFWVVSSHNIEYKASALLNETVLIETYVEKFEKAFSYRIVEVKDKTSGKLLMKSLTKWCMMDMQTKRIARVPKELFELFRIN</sequence>
<dbReference type="Gene3D" id="3.10.129.10">
    <property type="entry name" value="Hotdog Thioesterase"/>
    <property type="match status" value="1"/>
</dbReference>
<name>A0ABS5K1K8_9BACT</name>
<keyword evidence="5" id="KW-1185">Reference proteome</keyword>
<comment type="caution">
    <text evidence="4">The sequence shown here is derived from an EMBL/GenBank/DDBJ whole genome shotgun (WGS) entry which is preliminary data.</text>
</comment>
<proteinExistence type="inferred from homology"/>
<dbReference type="EMBL" id="JAGUCO010000025">
    <property type="protein sequence ID" value="MBS2100561.1"/>
    <property type="molecule type" value="Genomic_DNA"/>
</dbReference>
<dbReference type="Pfam" id="PF01643">
    <property type="entry name" value="Acyl-ACP_TE"/>
    <property type="match status" value="1"/>
</dbReference>
<evidence type="ECO:0000313" key="4">
    <source>
        <dbReference type="EMBL" id="MBS2100561.1"/>
    </source>
</evidence>
<evidence type="ECO:0000256" key="1">
    <source>
        <dbReference type="ARBA" id="ARBA00006500"/>
    </source>
</evidence>
<evidence type="ECO:0000313" key="5">
    <source>
        <dbReference type="Proteomes" id="UP000708576"/>
    </source>
</evidence>
<evidence type="ECO:0000259" key="3">
    <source>
        <dbReference type="Pfam" id="PF01643"/>
    </source>
</evidence>
<protein>
    <submittedName>
        <fullName evidence="4">Acyl-CoA thioesterase</fullName>
    </submittedName>
</protein>
<dbReference type="PANTHER" id="PTHR31727">
    <property type="entry name" value="OLEOYL-ACYL CARRIER PROTEIN THIOESTERASE 1, CHLOROPLASTIC"/>
    <property type="match status" value="1"/>
</dbReference>
<accession>A0ABS5K1K8</accession>
<dbReference type="InterPro" id="IPR002864">
    <property type="entry name" value="Acyl-ACP_thioesterase_NHD"/>
</dbReference>
<dbReference type="SUPFAM" id="SSF54637">
    <property type="entry name" value="Thioesterase/thiol ester dehydrase-isomerase"/>
    <property type="match status" value="1"/>
</dbReference>